<dbReference type="Proteomes" id="UP000241890">
    <property type="component" value="Unassembled WGS sequence"/>
</dbReference>
<organism evidence="1 2">
    <name type="scientific">Hondaea fermentalgiana</name>
    <dbReference type="NCBI Taxonomy" id="2315210"/>
    <lineage>
        <taxon>Eukaryota</taxon>
        <taxon>Sar</taxon>
        <taxon>Stramenopiles</taxon>
        <taxon>Bigyra</taxon>
        <taxon>Labyrinthulomycetes</taxon>
        <taxon>Thraustochytrida</taxon>
        <taxon>Thraustochytriidae</taxon>
        <taxon>Hondaea</taxon>
    </lineage>
</organism>
<reference evidence="1 2" key="1">
    <citation type="submission" date="2017-12" db="EMBL/GenBank/DDBJ databases">
        <title>Sequencing, de novo assembly and annotation of complete genome of a new Thraustochytrid species, strain FCC1311.</title>
        <authorList>
            <person name="Sedici K."/>
            <person name="Godart F."/>
            <person name="Aiese Cigliano R."/>
            <person name="Sanseverino W."/>
            <person name="Barakat M."/>
            <person name="Ortet P."/>
            <person name="Marechal E."/>
            <person name="Cagnac O."/>
            <person name="Amato A."/>
        </authorList>
    </citation>
    <scope>NUCLEOTIDE SEQUENCE [LARGE SCALE GENOMIC DNA]</scope>
</reference>
<evidence type="ECO:0000313" key="1">
    <source>
        <dbReference type="EMBL" id="GBG28405.1"/>
    </source>
</evidence>
<gene>
    <name evidence="1" type="ORF">FCC1311_046282</name>
</gene>
<dbReference type="InParanoid" id="A0A2R5GCV9"/>
<evidence type="ECO:0000313" key="2">
    <source>
        <dbReference type="Proteomes" id="UP000241890"/>
    </source>
</evidence>
<name>A0A2R5GCV9_9STRA</name>
<accession>A0A2R5GCV9</accession>
<sequence length="122" mass="13257">MAELSEFARQALLTLGLGFKLAVLVQALHTAAFEPELLGAATLDQVADRFEAEIFHALHLDPAPVYASTIAQWHDLLVDETARSCLTEDATRACLLEDFHHASFPGAGDDQSFYTRCAAVTP</sequence>
<dbReference type="AlphaFoldDB" id="A0A2R5GCV9"/>
<protein>
    <submittedName>
        <fullName evidence="1">Uncharacterized protein</fullName>
    </submittedName>
</protein>
<proteinExistence type="predicted"/>
<keyword evidence="2" id="KW-1185">Reference proteome</keyword>
<dbReference type="EMBL" id="BEYU01000040">
    <property type="protein sequence ID" value="GBG28405.1"/>
    <property type="molecule type" value="Genomic_DNA"/>
</dbReference>
<comment type="caution">
    <text evidence="1">The sequence shown here is derived from an EMBL/GenBank/DDBJ whole genome shotgun (WGS) entry which is preliminary data.</text>
</comment>